<dbReference type="SUPFAM" id="SSF51055">
    <property type="entry name" value="Carbohydrate binding domain"/>
    <property type="match status" value="1"/>
</dbReference>
<dbReference type="OrthoDB" id="2142040at2759"/>
<feature type="compositionally biased region" description="Low complexity" evidence="2">
    <location>
        <begin position="63"/>
        <end position="86"/>
    </location>
</feature>
<proteinExistence type="predicted"/>
<dbReference type="InterPro" id="IPR036573">
    <property type="entry name" value="CBM_sf_5/12"/>
</dbReference>
<dbReference type="GO" id="GO:0004553">
    <property type="term" value="F:hydrolase activity, hydrolyzing O-glycosyl compounds"/>
    <property type="evidence" value="ECO:0007669"/>
    <property type="project" value="InterPro"/>
</dbReference>
<keyword evidence="1" id="KW-0378">Hydrolase</keyword>
<organism evidence="5 6">
    <name type="scientific">Crepidotus variabilis</name>
    <dbReference type="NCBI Taxonomy" id="179855"/>
    <lineage>
        <taxon>Eukaryota</taxon>
        <taxon>Fungi</taxon>
        <taxon>Dikarya</taxon>
        <taxon>Basidiomycota</taxon>
        <taxon>Agaricomycotina</taxon>
        <taxon>Agaricomycetes</taxon>
        <taxon>Agaricomycetidae</taxon>
        <taxon>Agaricales</taxon>
        <taxon>Agaricineae</taxon>
        <taxon>Crepidotaceae</taxon>
        <taxon>Crepidotus</taxon>
    </lineage>
</organism>
<dbReference type="Gene3D" id="2.10.10.20">
    <property type="entry name" value="Carbohydrate-binding module superfamily 5/12"/>
    <property type="match status" value="1"/>
</dbReference>
<dbReference type="SMART" id="SM00495">
    <property type="entry name" value="ChtBD3"/>
    <property type="match status" value="1"/>
</dbReference>
<keyword evidence="6" id="KW-1185">Reference proteome</keyword>
<keyword evidence="3" id="KW-1133">Transmembrane helix</keyword>
<dbReference type="GO" id="GO:0005576">
    <property type="term" value="C:extracellular region"/>
    <property type="evidence" value="ECO:0007669"/>
    <property type="project" value="InterPro"/>
</dbReference>
<dbReference type="InterPro" id="IPR003610">
    <property type="entry name" value="CBM5/12"/>
</dbReference>
<evidence type="ECO:0000313" key="5">
    <source>
        <dbReference type="EMBL" id="KAF9535310.1"/>
    </source>
</evidence>
<accession>A0A9P6JX21</accession>
<evidence type="ECO:0000259" key="4">
    <source>
        <dbReference type="SMART" id="SM00495"/>
    </source>
</evidence>
<dbReference type="CDD" id="cd12214">
    <property type="entry name" value="ChiA1_BD"/>
    <property type="match status" value="1"/>
</dbReference>
<dbReference type="GO" id="GO:0005975">
    <property type="term" value="P:carbohydrate metabolic process"/>
    <property type="evidence" value="ECO:0007669"/>
    <property type="project" value="InterPro"/>
</dbReference>
<dbReference type="Proteomes" id="UP000807306">
    <property type="component" value="Unassembled WGS sequence"/>
</dbReference>
<feature type="domain" description="Chitin-binding type-3" evidence="4">
    <location>
        <begin position="2"/>
        <end position="48"/>
    </location>
</feature>
<keyword evidence="3" id="KW-0812">Transmembrane</keyword>
<reference evidence="5" key="1">
    <citation type="submission" date="2020-11" db="EMBL/GenBank/DDBJ databases">
        <authorList>
            <consortium name="DOE Joint Genome Institute"/>
            <person name="Ahrendt S."/>
            <person name="Riley R."/>
            <person name="Andreopoulos W."/>
            <person name="Labutti K."/>
            <person name="Pangilinan J."/>
            <person name="Ruiz-Duenas F.J."/>
            <person name="Barrasa J.M."/>
            <person name="Sanchez-Garcia M."/>
            <person name="Camarero S."/>
            <person name="Miyauchi S."/>
            <person name="Serrano A."/>
            <person name="Linde D."/>
            <person name="Babiker R."/>
            <person name="Drula E."/>
            <person name="Ayuso-Fernandez I."/>
            <person name="Pacheco R."/>
            <person name="Padilla G."/>
            <person name="Ferreira P."/>
            <person name="Barriuso J."/>
            <person name="Kellner H."/>
            <person name="Castanera R."/>
            <person name="Alfaro M."/>
            <person name="Ramirez L."/>
            <person name="Pisabarro A.G."/>
            <person name="Kuo A."/>
            <person name="Tritt A."/>
            <person name="Lipzen A."/>
            <person name="He G."/>
            <person name="Yan M."/>
            <person name="Ng V."/>
            <person name="Cullen D."/>
            <person name="Martin F."/>
            <person name="Rosso M.-N."/>
            <person name="Henrissat B."/>
            <person name="Hibbett D."/>
            <person name="Martinez A.T."/>
            <person name="Grigoriev I.V."/>
        </authorList>
    </citation>
    <scope>NUCLEOTIDE SEQUENCE</scope>
    <source>
        <strain evidence="5">CBS 506.95</strain>
    </source>
</reference>
<comment type="caution">
    <text evidence="5">The sequence shown here is derived from an EMBL/GenBank/DDBJ whole genome shotgun (WGS) entry which is preliminary data.</text>
</comment>
<evidence type="ECO:0000256" key="2">
    <source>
        <dbReference type="SAM" id="MobiDB-lite"/>
    </source>
</evidence>
<dbReference type="Pfam" id="PF02839">
    <property type="entry name" value="CBM_5_12"/>
    <property type="match status" value="1"/>
</dbReference>
<evidence type="ECO:0000313" key="6">
    <source>
        <dbReference type="Proteomes" id="UP000807306"/>
    </source>
</evidence>
<gene>
    <name evidence="5" type="ORF">CPB83DRAFT_888040</name>
</gene>
<feature type="transmembrane region" description="Helical" evidence="3">
    <location>
        <begin position="122"/>
        <end position="148"/>
    </location>
</feature>
<sequence>MVQQWEPGTQYNLGDVVQYEGHRYKIIQPHRSQGDWAPSVTPALWGRLSDQDNNYGGGDHRPQQNQGYQPQYQQPQQQQHQQQPVQQQPPPQYNQHQQDQKTDHQGDDQKHWYEDHDTKKKIGIGAGIIGGSALLAGAGLLAGGVYAYKKHEEHKKEDEQRDERGEDYDSPHRRY</sequence>
<dbReference type="AlphaFoldDB" id="A0A9P6JX21"/>
<feature type="compositionally biased region" description="Basic and acidic residues" evidence="2">
    <location>
        <begin position="98"/>
        <end position="112"/>
    </location>
</feature>
<dbReference type="EMBL" id="MU157824">
    <property type="protein sequence ID" value="KAF9535310.1"/>
    <property type="molecule type" value="Genomic_DNA"/>
</dbReference>
<name>A0A9P6JX21_9AGAR</name>
<evidence type="ECO:0000256" key="3">
    <source>
        <dbReference type="SAM" id="Phobius"/>
    </source>
</evidence>
<feature type="region of interest" description="Disordered" evidence="2">
    <location>
        <begin position="32"/>
        <end position="112"/>
    </location>
</feature>
<protein>
    <recommendedName>
        <fullName evidence="4">Chitin-binding type-3 domain-containing protein</fullName>
    </recommendedName>
</protein>
<evidence type="ECO:0000256" key="1">
    <source>
        <dbReference type="ARBA" id="ARBA00022801"/>
    </source>
</evidence>
<keyword evidence="3" id="KW-0472">Membrane</keyword>
<dbReference type="GO" id="GO:0030246">
    <property type="term" value="F:carbohydrate binding"/>
    <property type="evidence" value="ECO:0007669"/>
    <property type="project" value="InterPro"/>
</dbReference>
<feature type="region of interest" description="Disordered" evidence="2">
    <location>
        <begin position="151"/>
        <end position="175"/>
    </location>
</feature>